<dbReference type="GO" id="GO:0003824">
    <property type="term" value="F:catalytic activity"/>
    <property type="evidence" value="ECO:0007669"/>
    <property type="project" value="InterPro"/>
</dbReference>
<evidence type="ECO:0000313" key="2">
    <source>
        <dbReference type="EMBL" id="KAK5778906.1"/>
    </source>
</evidence>
<dbReference type="SUPFAM" id="SSF56752">
    <property type="entry name" value="D-aminoacid aminotransferase-like PLP-dependent enzymes"/>
    <property type="match status" value="1"/>
</dbReference>
<dbReference type="InterPro" id="IPR036038">
    <property type="entry name" value="Aminotransferase-like"/>
</dbReference>
<evidence type="ECO:0000313" key="3">
    <source>
        <dbReference type="Proteomes" id="UP001306508"/>
    </source>
</evidence>
<dbReference type="Pfam" id="PF01063">
    <property type="entry name" value="Aminotran_4"/>
    <property type="match status" value="1"/>
</dbReference>
<comment type="similarity">
    <text evidence="1">Belongs to the class-IV pyridoxal-phosphate-dependent aminotransferase family.</text>
</comment>
<keyword evidence="3" id="KW-1185">Reference proteome</keyword>
<evidence type="ECO:0008006" key="4">
    <source>
        <dbReference type="Google" id="ProtNLM"/>
    </source>
</evidence>
<protein>
    <recommendedName>
        <fullName evidence="4">Aminodeoxychorismate lyase</fullName>
    </recommendedName>
</protein>
<dbReference type="Proteomes" id="UP001306508">
    <property type="component" value="Unassembled WGS sequence"/>
</dbReference>
<sequence>MIGEYQILSTLRYDSNLAKLEGITLNTDNDLVVQYSTVNDDFLLDTKCNGYEWKAEMIQDGTKDFHIFQKEFSQVNNISLTKLSLPLDSIKNFDDRIIVDATYMDFIQSRCLFVPQHLARINLALKYFDCPREPLTLNELLTLLIDTFIDKSKTLMDNLKEMGNVSNSQIYKIRILIDKNGHVITEAHPLNLSSEHTTSKTCTQYFYKTLLNGLCETSNNIWSIFKDIEPITSTTPYTTFKTTNRLHYTLARERMMRMITKSNNTYLNKTKCEILLFNQSSFVMEGSITNIAVSRKNKQNRIQWITPPLRSGCLCGIFRYYLLRMGYIEEDDIKLNEINIGDTILIFNGVMGCVKAIVTK</sequence>
<dbReference type="PANTHER" id="PTHR42743:SF11">
    <property type="entry name" value="AMINODEOXYCHORISMATE LYASE"/>
    <property type="match status" value="1"/>
</dbReference>
<dbReference type="InterPro" id="IPR001544">
    <property type="entry name" value="Aminotrans_IV"/>
</dbReference>
<dbReference type="Gene3D" id="3.20.10.10">
    <property type="entry name" value="D-amino Acid Aminotransferase, subunit A, domain 2"/>
    <property type="match status" value="1"/>
</dbReference>
<dbReference type="PANTHER" id="PTHR42743">
    <property type="entry name" value="AMINO-ACID AMINOTRANSFERASE"/>
    <property type="match status" value="1"/>
</dbReference>
<dbReference type="AlphaFoldDB" id="A0AAN7ZXF4"/>
<proteinExistence type="inferred from homology"/>
<organism evidence="2 3">
    <name type="scientific">Arxiozyma heterogenica</name>
    <dbReference type="NCBI Taxonomy" id="278026"/>
    <lineage>
        <taxon>Eukaryota</taxon>
        <taxon>Fungi</taxon>
        <taxon>Dikarya</taxon>
        <taxon>Ascomycota</taxon>
        <taxon>Saccharomycotina</taxon>
        <taxon>Saccharomycetes</taxon>
        <taxon>Saccharomycetales</taxon>
        <taxon>Saccharomycetaceae</taxon>
        <taxon>Arxiozyma</taxon>
    </lineage>
</organism>
<comment type="caution">
    <text evidence="2">The sequence shown here is derived from an EMBL/GenBank/DDBJ whole genome shotgun (WGS) entry which is preliminary data.</text>
</comment>
<gene>
    <name evidence="2" type="ORF">RI543_003834</name>
</gene>
<evidence type="ECO:0000256" key="1">
    <source>
        <dbReference type="ARBA" id="ARBA00009320"/>
    </source>
</evidence>
<dbReference type="InterPro" id="IPR050571">
    <property type="entry name" value="Class-IV_PLP-Dep_Aminotrnsfr"/>
</dbReference>
<accession>A0AAN7ZXF4</accession>
<dbReference type="InterPro" id="IPR043132">
    <property type="entry name" value="BCAT-like_C"/>
</dbReference>
<dbReference type="EMBL" id="JAWIZZ010000051">
    <property type="protein sequence ID" value="KAK5778906.1"/>
    <property type="molecule type" value="Genomic_DNA"/>
</dbReference>
<reference evidence="3" key="1">
    <citation type="submission" date="2023-07" db="EMBL/GenBank/DDBJ databases">
        <title>A draft genome of Kazachstania heterogenica Y-27499.</title>
        <authorList>
            <person name="Donic C."/>
            <person name="Kralova J.S."/>
            <person name="Fidel L."/>
            <person name="Ben-Dor S."/>
            <person name="Jung S."/>
        </authorList>
    </citation>
    <scope>NUCLEOTIDE SEQUENCE [LARGE SCALE GENOMIC DNA]</scope>
    <source>
        <strain evidence="3">Y27499</strain>
    </source>
</reference>
<name>A0AAN7ZXF4_9SACH</name>
<dbReference type="GO" id="GO:0046394">
    <property type="term" value="P:carboxylic acid biosynthetic process"/>
    <property type="evidence" value="ECO:0007669"/>
    <property type="project" value="UniProtKB-ARBA"/>
</dbReference>